<dbReference type="Proteomes" id="UP000472267">
    <property type="component" value="Chromosome 17"/>
</dbReference>
<keyword evidence="3" id="KW-1185">Reference proteome</keyword>
<reference evidence="2" key="2">
    <citation type="submission" date="2025-08" db="UniProtKB">
        <authorList>
            <consortium name="Ensembl"/>
        </authorList>
    </citation>
    <scope>IDENTIFICATION</scope>
</reference>
<feature type="region of interest" description="Disordered" evidence="1">
    <location>
        <begin position="1"/>
        <end position="30"/>
    </location>
</feature>
<sequence length="89" mass="9541">HRPPSARSPAAAAGRRALNGNSTKDSAGGWKWRSARLQTQPLNGSLFIGFMSSVKGDGPLCLYFNGRCSKDAYKQAVKTVALCPFSLKL</sequence>
<name>A0A672G1H7_SALFA</name>
<evidence type="ECO:0000256" key="1">
    <source>
        <dbReference type="SAM" id="MobiDB-lite"/>
    </source>
</evidence>
<dbReference type="Ensembl" id="ENSSFAT00005013415.1">
    <property type="protein sequence ID" value="ENSSFAP00005012851.1"/>
    <property type="gene ID" value="ENSSFAG00005007082.1"/>
</dbReference>
<evidence type="ECO:0000313" key="3">
    <source>
        <dbReference type="Proteomes" id="UP000472267"/>
    </source>
</evidence>
<accession>A0A672G1H7</accession>
<feature type="compositionally biased region" description="Low complexity" evidence="1">
    <location>
        <begin position="1"/>
        <end position="17"/>
    </location>
</feature>
<organism evidence="2 3">
    <name type="scientific">Salarias fasciatus</name>
    <name type="common">Jewelled blenny</name>
    <name type="synonym">Blennius fasciatus</name>
    <dbReference type="NCBI Taxonomy" id="181472"/>
    <lineage>
        <taxon>Eukaryota</taxon>
        <taxon>Metazoa</taxon>
        <taxon>Chordata</taxon>
        <taxon>Craniata</taxon>
        <taxon>Vertebrata</taxon>
        <taxon>Euteleostomi</taxon>
        <taxon>Actinopterygii</taxon>
        <taxon>Neopterygii</taxon>
        <taxon>Teleostei</taxon>
        <taxon>Neoteleostei</taxon>
        <taxon>Acanthomorphata</taxon>
        <taxon>Ovalentaria</taxon>
        <taxon>Blenniimorphae</taxon>
        <taxon>Blenniiformes</taxon>
        <taxon>Blennioidei</taxon>
        <taxon>Blenniidae</taxon>
        <taxon>Salariinae</taxon>
        <taxon>Salarias</taxon>
    </lineage>
</organism>
<reference evidence="2" key="3">
    <citation type="submission" date="2025-09" db="UniProtKB">
        <authorList>
            <consortium name="Ensembl"/>
        </authorList>
    </citation>
    <scope>IDENTIFICATION</scope>
</reference>
<reference evidence="2" key="1">
    <citation type="submission" date="2019-06" db="EMBL/GenBank/DDBJ databases">
        <authorList>
            <consortium name="Wellcome Sanger Institute Data Sharing"/>
        </authorList>
    </citation>
    <scope>NUCLEOTIDE SEQUENCE [LARGE SCALE GENOMIC DNA]</scope>
</reference>
<dbReference type="InParanoid" id="A0A672G1H7"/>
<protein>
    <submittedName>
        <fullName evidence="2">Uncharacterized protein</fullName>
    </submittedName>
</protein>
<evidence type="ECO:0000313" key="2">
    <source>
        <dbReference type="Ensembl" id="ENSSFAP00005012851.1"/>
    </source>
</evidence>
<dbReference type="AlphaFoldDB" id="A0A672G1H7"/>
<proteinExistence type="predicted"/>